<sequence length="71" mass="7510">MMIVTPVWPRLSGNWRIESSPLRPAWKEPSLPMGAVCCAVRQTAYVPGANNDLSGAVPAGIVVPAYGHPPA</sequence>
<name>H8FNW1_MAGML</name>
<dbReference type="AlphaFoldDB" id="H8FNW1"/>
<proteinExistence type="predicted"/>
<dbReference type="STRING" id="1150626.PHAMO_180018"/>
<evidence type="ECO:0000313" key="2">
    <source>
        <dbReference type="Proteomes" id="UP000004169"/>
    </source>
</evidence>
<dbReference type="EMBL" id="CAHP01000010">
    <property type="protein sequence ID" value="CCG40049.1"/>
    <property type="molecule type" value="Genomic_DNA"/>
</dbReference>
<keyword evidence="2" id="KW-1185">Reference proteome</keyword>
<organism evidence="1 2">
    <name type="scientific">Magnetospirillum molischianum DSM 120</name>
    <dbReference type="NCBI Taxonomy" id="1150626"/>
    <lineage>
        <taxon>Bacteria</taxon>
        <taxon>Pseudomonadati</taxon>
        <taxon>Pseudomonadota</taxon>
        <taxon>Alphaproteobacteria</taxon>
        <taxon>Rhodospirillales</taxon>
        <taxon>Rhodospirillaceae</taxon>
        <taxon>Magnetospirillum</taxon>
    </lineage>
</organism>
<reference evidence="1 2" key="1">
    <citation type="journal article" date="2012" name="J. Bacteriol.">
        <title>Draft Genome Sequence of the Purple Photosynthetic Bacterium Phaeospirillum molischianum DSM120, a Particularly Versatile Bacterium.</title>
        <authorList>
            <person name="Duquesne K."/>
            <person name="Prima V."/>
            <person name="Ji B."/>
            <person name="Rouy Z."/>
            <person name="Medigue C."/>
            <person name="Talla E."/>
            <person name="Sturgis J.N."/>
        </authorList>
    </citation>
    <scope>NUCLEOTIDE SEQUENCE [LARGE SCALE GENOMIC DNA]</scope>
    <source>
        <strain evidence="2">DSM120</strain>
    </source>
</reference>
<protein>
    <submittedName>
        <fullName evidence="1">Uncharacterized protein</fullName>
    </submittedName>
</protein>
<evidence type="ECO:0000313" key="1">
    <source>
        <dbReference type="EMBL" id="CCG40049.1"/>
    </source>
</evidence>
<dbReference type="Proteomes" id="UP000004169">
    <property type="component" value="Unassembled WGS sequence"/>
</dbReference>
<comment type="caution">
    <text evidence="1">The sequence shown here is derived from an EMBL/GenBank/DDBJ whole genome shotgun (WGS) entry which is preliminary data.</text>
</comment>
<accession>H8FNW1</accession>
<gene>
    <name evidence="1" type="ORF">PHAMO_180018</name>
</gene>